<sequence>MKEVIERPSAGESSGNGIRNLIAAVVASAAICSVHAAEKDAALLGTKLTPLGGEVAANADGSIPAWTPPGPQGGDWSYGQVRGQHWKFKGDKPLYSITASNVSQYESKLSPGQLELFKKIPGYRMDVYPTRRSCGVPDFVAQNTRKNVGTATLDGSGLVLQEASLPGVPFPMPTTGAEVMWNMKMRYRGVGFSMPKDTAGISPRRGSNDWLHTSLDMFMFTPWGGKGSSPFSAADRVEVGTFFSYNEPASFAGQAAVSISKAGEEATTYYYFPGQRRVRRMPSYSYDAPQIGLDNQYTVDETNIFYGPLDRFDWKLLGKKEMLVPYNAFGAYDTSAKLEDVAKRDFIAPEYRRYELHRVWVVEATVREGMRHQEPKRLFYVDEDSWNGLMAVDYDKQGQIWKVREGFTIPVYETGSCDMEASVQFNMIDGRYAYDMTSIGAGKDDHRWLTESAGNPRLKPDFYTSDNLRAISER</sequence>
<name>A0A1G8KR18_9PSED</name>
<reference evidence="2" key="1">
    <citation type="submission" date="2016-10" db="EMBL/GenBank/DDBJ databases">
        <authorList>
            <person name="Varghese N."/>
            <person name="Submissions S."/>
        </authorList>
    </citation>
    <scope>NUCLEOTIDE SEQUENCE [LARGE SCALE GENOMIC DNA]</scope>
    <source>
        <strain evidence="2">CCM 7469</strain>
    </source>
</reference>
<keyword evidence="2" id="KW-1185">Reference proteome</keyword>
<protein>
    <recommendedName>
        <fullName evidence="3">WD-40 repeat-containing protein</fullName>
    </recommendedName>
</protein>
<evidence type="ECO:0000313" key="2">
    <source>
        <dbReference type="Proteomes" id="UP000199636"/>
    </source>
</evidence>
<dbReference type="EMBL" id="FNDS01000009">
    <property type="protein sequence ID" value="SDI45864.1"/>
    <property type="molecule type" value="Genomic_DNA"/>
</dbReference>
<dbReference type="OrthoDB" id="6751304at2"/>
<dbReference type="STRING" id="428992.SAMN05216272_109201"/>
<accession>A0A1G8KR18</accession>
<dbReference type="Proteomes" id="UP000199636">
    <property type="component" value="Unassembled WGS sequence"/>
</dbReference>
<gene>
    <name evidence="1" type="ORF">SAMN05216272_109201</name>
</gene>
<proteinExistence type="predicted"/>
<evidence type="ECO:0000313" key="1">
    <source>
        <dbReference type="EMBL" id="SDI45864.1"/>
    </source>
</evidence>
<evidence type="ECO:0008006" key="3">
    <source>
        <dbReference type="Google" id="ProtNLM"/>
    </source>
</evidence>
<dbReference type="CDD" id="cd16329">
    <property type="entry name" value="LolA_like"/>
    <property type="match status" value="1"/>
</dbReference>
<dbReference type="Pfam" id="PF07044">
    <property type="entry name" value="DUF1329"/>
    <property type="match status" value="1"/>
</dbReference>
<dbReference type="InterPro" id="IPR010752">
    <property type="entry name" value="DUF1329"/>
</dbReference>
<dbReference type="AlphaFoldDB" id="A0A1G8KR18"/>
<dbReference type="RefSeq" id="WP_090265941.1">
    <property type="nucleotide sequence ID" value="NZ_FNDS01000009.1"/>
</dbReference>
<dbReference type="Gene3D" id="2.50.20.10">
    <property type="entry name" value="Lipoprotein localisation LolA/LolB/LppX"/>
    <property type="match status" value="1"/>
</dbReference>
<organism evidence="1 2">
    <name type="scientific">Pseudomonas panipatensis</name>
    <dbReference type="NCBI Taxonomy" id="428992"/>
    <lineage>
        <taxon>Bacteria</taxon>
        <taxon>Pseudomonadati</taxon>
        <taxon>Pseudomonadota</taxon>
        <taxon>Gammaproteobacteria</taxon>
        <taxon>Pseudomonadales</taxon>
        <taxon>Pseudomonadaceae</taxon>
        <taxon>Pseudomonas</taxon>
    </lineage>
</organism>